<protein>
    <submittedName>
        <fullName evidence="2">Aminoglycoside phosphotransferase</fullName>
    </submittedName>
</protein>
<accession>A0A8J3CU72</accession>
<proteinExistence type="predicted"/>
<dbReference type="SUPFAM" id="SSF56112">
    <property type="entry name" value="Protein kinase-like (PK-like)"/>
    <property type="match status" value="1"/>
</dbReference>
<dbReference type="InterPro" id="IPR002575">
    <property type="entry name" value="Aminoglycoside_PTrfase"/>
</dbReference>
<dbReference type="InterPro" id="IPR011009">
    <property type="entry name" value="Kinase-like_dom_sf"/>
</dbReference>
<dbReference type="Pfam" id="PF01636">
    <property type="entry name" value="APH"/>
    <property type="match status" value="1"/>
</dbReference>
<evidence type="ECO:0000313" key="2">
    <source>
        <dbReference type="EMBL" id="GHB02559.1"/>
    </source>
</evidence>
<name>A0A8J3CU72_9PROT</name>
<evidence type="ECO:0000259" key="1">
    <source>
        <dbReference type="Pfam" id="PF01636"/>
    </source>
</evidence>
<keyword evidence="3" id="KW-1185">Reference proteome</keyword>
<dbReference type="Gene3D" id="3.30.200.20">
    <property type="entry name" value="Phosphorylase Kinase, domain 1"/>
    <property type="match status" value="1"/>
</dbReference>
<dbReference type="EMBL" id="BMZH01000014">
    <property type="protein sequence ID" value="GHB02559.1"/>
    <property type="molecule type" value="Genomic_DNA"/>
</dbReference>
<dbReference type="Proteomes" id="UP000634004">
    <property type="component" value="Unassembled WGS sequence"/>
</dbReference>
<evidence type="ECO:0000313" key="3">
    <source>
        <dbReference type="Proteomes" id="UP000634004"/>
    </source>
</evidence>
<reference evidence="2" key="2">
    <citation type="submission" date="2020-09" db="EMBL/GenBank/DDBJ databases">
        <authorList>
            <person name="Sun Q."/>
            <person name="Kim S."/>
        </authorList>
    </citation>
    <scope>NUCLEOTIDE SEQUENCE</scope>
    <source>
        <strain evidence="2">KCTC 32513</strain>
    </source>
</reference>
<sequence length="360" mass="40611">MSERRVFLEEFVARAGWGEADREDIQGDASTRSYSRLTMGDRKAVLMNAPKGDEDLGEPEGASVEIRRALGYNASARLAGPNLEAFLTVAAELSMRGLSAPHIIAADVDLGFALLEDFGDGDFWRVIHADPAMERPLYEAAVDVLAVIYRSSFPSKPSFQGHTWHIREYDEVALLAETDLFLDFYAPDVGRPVSDVARAEFYDLWRAAFVCLEAHAPGLCLRDFHAQNLFWLPDRKGQARIGLIDFQDALMAHPAYDLASFLEDARRDVDPELYEPLKQRFCEKAGLRYDDDFQAAYAVMAAQRNTKVIGFPVRADVKFGKPQYRSLIPRVRAYLKRDLSHPACAGLRRWFEINVPEVMQ</sequence>
<dbReference type="Gene3D" id="3.90.1200.10">
    <property type="match status" value="1"/>
</dbReference>
<dbReference type="RefSeq" id="WP_189499254.1">
    <property type="nucleotide sequence ID" value="NZ_BMZH01000014.1"/>
</dbReference>
<dbReference type="AlphaFoldDB" id="A0A8J3CU72"/>
<feature type="domain" description="Aminoglycoside phosphotransferase" evidence="1">
    <location>
        <begin position="24"/>
        <end position="285"/>
    </location>
</feature>
<comment type="caution">
    <text evidence="2">The sequence shown here is derived from an EMBL/GenBank/DDBJ whole genome shotgun (WGS) entry which is preliminary data.</text>
</comment>
<gene>
    <name evidence="2" type="ORF">GCM10009069_26650</name>
</gene>
<reference evidence="2" key="1">
    <citation type="journal article" date="2014" name="Int. J. Syst. Evol. Microbiol.">
        <title>Complete genome sequence of Corynebacterium casei LMG S-19264T (=DSM 44701T), isolated from a smear-ripened cheese.</title>
        <authorList>
            <consortium name="US DOE Joint Genome Institute (JGI-PGF)"/>
            <person name="Walter F."/>
            <person name="Albersmeier A."/>
            <person name="Kalinowski J."/>
            <person name="Ruckert C."/>
        </authorList>
    </citation>
    <scope>NUCLEOTIDE SEQUENCE</scope>
    <source>
        <strain evidence="2">KCTC 32513</strain>
    </source>
</reference>
<organism evidence="2 3">
    <name type="scientific">Algimonas arctica</name>
    <dbReference type="NCBI Taxonomy" id="1479486"/>
    <lineage>
        <taxon>Bacteria</taxon>
        <taxon>Pseudomonadati</taxon>
        <taxon>Pseudomonadota</taxon>
        <taxon>Alphaproteobacteria</taxon>
        <taxon>Maricaulales</taxon>
        <taxon>Robiginitomaculaceae</taxon>
        <taxon>Algimonas</taxon>
    </lineage>
</organism>